<evidence type="ECO:0000313" key="1">
    <source>
        <dbReference type="EMBL" id="GAA2216046.1"/>
    </source>
</evidence>
<dbReference type="Proteomes" id="UP001499843">
    <property type="component" value="Unassembled WGS sequence"/>
</dbReference>
<dbReference type="RefSeq" id="WP_344495276.1">
    <property type="nucleotide sequence ID" value="NZ_BAAAQX010000059.1"/>
</dbReference>
<dbReference type="InterPro" id="IPR009003">
    <property type="entry name" value="Peptidase_S1_PA"/>
</dbReference>
<proteinExistence type="predicted"/>
<dbReference type="GO" id="GO:0008233">
    <property type="term" value="F:peptidase activity"/>
    <property type="evidence" value="ECO:0007669"/>
    <property type="project" value="UniProtKB-KW"/>
</dbReference>
<sequence length="414" mass="44848">MIVLTGTLTVPETALAAPAIRLAAQAPLQPADVAGSVEYLTTKYGIGVDEAMRRLELQRTAGELQDVLTRDYAETYAGSWIDQDNGGVLVVAGTSADMLTPALSAVPDRDHIRVATVQHSLKELKTKAADVSARLGLTPLQAPVINQQQNRVELHRQAALAVRGSAGRRATADDLDVVVVDPPTIFPKACSIQSCDAPMRGGLKLDLYDYNNQNAHSHCTNGFNVHGSNGWQYTLTAGHCLEDDLYYTKHRNTFVGRYNDPTSNTDYPWDAAIVPYVVRNGVEYVKTWVKAPRNLVYNSRLQNPAFPIAGHWEAEDISAGWVACATGATSNNTRCGKVLSTADGIIMDVCVKAGDSGGPLFSEFDHKGYGILSASNSDDDICDSNQRSYWSPLSTIFDVMEYQSGITFSLNTTA</sequence>
<comment type="caution">
    <text evidence="1">The sequence shown here is derived from an EMBL/GenBank/DDBJ whole genome shotgun (WGS) entry which is preliminary data.</text>
</comment>
<protein>
    <submittedName>
        <fullName evidence="1">Protease</fullName>
    </submittedName>
</protein>
<dbReference type="Gene3D" id="3.30.300.50">
    <property type="match status" value="1"/>
</dbReference>
<keyword evidence="1" id="KW-0378">Hydrolase</keyword>
<dbReference type="SUPFAM" id="SSF50494">
    <property type="entry name" value="Trypsin-like serine proteases"/>
    <property type="match status" value="1"/>
</dbReference>
<keyword evidence="1" id="KW-0645">Protease</keyword>
<reference evidence="2" key="1">
    <citation type="journal article" date="2019" name="Int. J. Syst. Evol. Microbiol.">
        <title>The Global Catalogue of Microorganisms (GCM) 10K type strain sequencing project: providing services to taxonomists for standard genome sequencing and annotation.</title>
        <authorList>
            <consortium name="The Broad Institute Genomics Platform"/>
            <consortium name="The Broad Institute Genome Sequencing Center for Infectious Disease"/>
            <person name="Wu L."/>
            <person name="Ma J."/>
        </authorList>
    </citation>
    <scope>NUCLEOTIDE SEQUENCE [LARGE SCALE GENOMIC DNA]</scope>
    <source>
        <strain evidence="2">JCM 16114</strain>
    </source>
</reference>
<dbReference type="Gene3D" id="2.40.10.10">
    <property type="entry name" value="Trypsin-like serine proteases"/>
    <property type="match status" value="2"/>
</dbReference>
<name>A0ABP5PWF7_9ACTN</name>
<dbReference type="GO" id="GO:0006508">
    <property type="term" value="P:proteolysis"/>
    <property type="evidence" value="ECO:0007669"/>
    <property type="project" value="UniProtKB-KW"/>
</dbReference>
<dbReference type="InterPro" id="IPR035070">
    <property type="entry name" value="Streptogrisin_prodomain"/>
</dbReference>
<evidence type="ECO:0000313" key="2">
    <source>
        <dbReference type="Proteomes" id="UP001499843"/>
    </source>
</evidence>
<keyword evidence="2" id="KW-1185">Reference proteome</keyword>
<gene>
    <name evidence="1" type="ORF">GCM10009850_115150</name>
</gene>
<dbReference type="InterPro" id="IPR043504">
    <property type="entry name" value="Peptidase_S1_PA_chymotrypsin"/>
</dbReference>
<dbReference type="EMBL" id="BAAAQX010000059">
    <property type="protein sequence ID" value="GAA2216046.1"/>
    <property type="molecule type" value="Genomic_DNA"/>
</dbReference>
<organism evidence="1 2">
    <name type="scientific">Nonomuraea monospora</name>
    <dbReference type="NCBI Taxonomy" id="568818"/>
    <lineage>
        <taxon>Bacteria</taxon>
        <taxon>Bacillati</taxon>
        <taxon>Actinomycetota</taxon>
        <taxon>Actinomycetes</taxon>
        <taxon>Streptosporangiales</taxon>
        <taxon>Streptosporangiaceae</taxon>
        <taxon>Nonomuraea</taxon>
    </lineage>
</organism>
<accession>A0ABP5PWF7</accession>